<dbReference type="Pfam" id="PF00622">
    <property type="entry name" value="SPRY"/>
    <property type="match status" value="1"/>
</dbReference>
<dbReference type="GO" id="GO:0008270">
    <property type="term" value="F:zinc ion binding"/>
    <property type="evidence" value="ECO:0007669"/>
    <property type="project" value="UniProtKB-KW"/>
</dbReference>
<evidence type="ECO:0000256" key="3">
    <source>
        <dbReference type="ARBA" id="ARBA00022833"/>
    </source>
</evidence>
<dbReference type="OrthoDB" id="6105938at2759"/>
<dbReference type="InterPro" id="IPR013320">
    <property type="entry name" value="ConA-like_dom_sf"/>
</dbReference>
<evidence type="ECO:0000256" key="2">
    <source>
        <dbReference type="ARBA" id="ARBA00022771"/>
    </source>
</evidence>
<dbReference type="InterPro" id="IPR001870">
    <property type="entry name" value="B30.2/SPRY"/>
</dbReference>
<evidence type="ECO:0000259" key="4">
    <source>
        <dbReference type="PROSITE" id="PS50188"/>
    </source>
</evidence>
<sequence>MDPNTVHQWLTLSERNTAVHYSSTHHSYPDHLHRFDRWCQVLCTNSVIGHCYWEVEYSGKAVYISVSYKSIVQPNGSKRIGVYVDHHGGYLAFYRISDGMNLIHTIQTTFTQSLYPGFGFGSSGSSAKLIYWDDIVDVKDSVVVTRLGDWGSKEEPGRQVSGEIVIPLTRDQALMSIVEPGRQISGEIFSIVSGITWEKLGFKSWLRHEKVGEGEPGSQIHRSVWPEESGE</sequence>
<keyword evidence="6" id="KW-1185">Reference proteome</keyword>
<protein>
    <recommendedName>
        <fullName evidence="4">B30.2/SPRY domain-containing protein</fullName>
    </recommendedName>
</protein>
<evidence type="ECO:0000313" key="5">
    <source>
        <dbReference type="EMBL" id="TRY82196.1"/>
    </source>
</evidence>
<dbReference type="Gene3D" id="2.60.120.920">
    <property type="match status" value="2"/>
</dbReference>
<dbReference type="SMART" id="SM00589">
    <property type="entry name" value="PRY"/>
    <property type="match status" value="1"/>
</dbReference>
<dbReference type="GO" id="GO:0005737">
    <property type="term" value="C:cytoplasm"/>
    <property type="evidence" value="ECO:0007669"/>
    <property type="project" value="UniProtKB-ARBA"/>
</dbReference>
<dbReference type="SUPFAM" id="SSF49899">
    <property type="entry name" value="Concanavalin A-like lectins/glucanases"/>
    <property type="match status" value="1"/>
</dbReference>
<dbReference type="PANTHER" id="PTHR25465:SF5">
    <property type="entry name" value="E3 UBIQUITIN_ISG15 LIGASE TRIM25-RELATED"/>
    <property type="match status" value="1"/>
</dbReference>
<evidence type="ECO:0000313" key="6">
    <source>
        <dbReference type="Proteomes" id="UP000316079"/>
    </source>
</evidence>
<gene>
    <name evidence="5" type="ORF">DNTS_000388</name>
</gene>
<dbReference type="Proteomes" id="UP000316079">
    <property type="component" value="Unassembled WGS sequence"/>
</dbReference>
<keyword evidence="1" id="KW-0479">Metal-binding</keyword>
<keyword evidence="3" id="KW-0862">Zinc</keyword>
<organism evidence="5 6">
    <name type="scientific">Danionella cerebrum</name>
    <dbReference type="NCBI Taxonomy" id="2873325"/>
    <lineage>
        <taxon>Eukaryota</taxon>
        <taxon>Metazoa</taxon>
        <taxon>Chordata</taxon>
        <taxon>Craniata</taxon>
        <taxon>Vertebrata</taxon>
        <taxon>Euteleostomi</taxon>
        <taxon>Actinopterygii</taxon>
        <taxon>Neopterygii</taxon>
        <taxon>Teleostei</taxon>
        <taxon>Ostariophysi</taxon>
        <taxon>Cypriniformes</taxon>
        <taxon>Danionidae</taxon>
        <taxon>Danioninae</taxon>
        <taxon>Danionella</taxon>
    </lineage>
</organism>
<name>A0A553PX12_9TELE</name>
<dbReference type="PANTHER" id="PTHR25465">
    <property type="entry name" value="B-BOX DOMAIN CONTAINING"/>
    <property type="match status" value="1"/>
</dbReference>
<feature type="domain" description="B30.2/SPRY" evidence="4">
    <location>
        <begin position="1"/>
        <end position="136"/>
    </location>
</feature>
<dbReference type="InterPro" id="IPR051051">
    <property type="entry name" value="E3_ubiq-ligase_TRIM/RNF"/>
</dbReference>
<evidence type="ECO:0000256" key="1">
    <source>
        <dbReference type="ARBA" id="ARBA00022723"/>
    </source>
</evidence>
<dbReference type="InterPro" id="IPR006574">
    <property type="entry name" value="PRY"/>
</dbReference>
<proteinExistence type="predicted"/>
<dbReference type="Pfam" id="PF13765">
    <property type="entry name" value="PRY"/>
    <property type="match status" value="1"/>
</dbReference>
<dbReference type="PROSITE" id="PS50188">
    <property type="entry name" value="B302_SPRY"/>
    <property type="match status" value="1"/>
</dbReference>
<dbReference type="EMBL" id="SRMA01026572">
    <property type="protein sequence ID" value="TRY82196.1"/>
    <property type="molecule type" value="Genomic_DNA"/>
</dbReference>
<keyword evidence="2" id="KW-0863">Zinc-finger</keyword>
<accession>A0A553PX12</accession>
<comment type="caution">
    <text evidence="5">The sequence shown here is derived from an EMBL/GenBank/DDBJ whole genome shotgun (WGS) entry which is preliminary data.</text>
</comment>
<dbReference type="InterPro" id="IPR043136">
    <property type="entry name" value="B30.2/SPRY_sf"/>
</dbReference>
<dbReference type="InterPro" id="IPR003877">
    <property type="entry name" value="SPRY_dom"/>
</dbReference>
<dbReference type="AlphaFoldDB" id="A0A553PX12"/>
<reference evidence="5 6" key="1">
    <citation type="journal article" date="2019" name="Sci. Data">
        <title>Hybrid genome assembly and annotation of Danionella translucida.</title>
        <authorList>
            <person name="Kadobianskyi M."/>
            <person name="Schulze L."/>
            <person name="Schuelke M."/>
            <person name="Judkewitz B."/>
        </authorList>
    </citation>
    <scope>NUCLEOTIDE SEQUENCE [LARGE SCALE GENOMIC DNA]</scope>
    <source>
        <strain evidence="5 6">Bolton</strain>
    </source>
</reference>